<dbReference type="FunFam" id="1.10.150.570:FF:000001">
    <property type="entry name" value="tRNA uridine 5-carboxymethylaminomethyl modification enzyme MnmG"/>
    <property type="match status" value="1"/>
</dbReference>
<gene>
    <name evidence="11 13" type="primary">mnmG</name>
    <name evidence="11" type="synonym">gidA</name>
    <name evidence="13" type="ORF">EYS08_20420</name>
</gene>
<dbReference type="Gene3D" id="3.50.50.60">
    <property type="entry name" value="FAD/NAD(P)-binding domain"/>
    <property type="match status" value="2"/>
</dbReference>
<feature type="binding site" evidence="11">
    <location>
        <begin position="11"/>
        <end position="16"/>
    </location>
    <ligand>
        <name>FAD</name>
        <dbReference type="ChEBI" id="CHEBI:57692"/>
    </ligand>
</feature>
<sequence>MFSKYDLIVVGAGHAGCEAAAAAANLGSSVLLITMNMGTIAQMSCNPAMGGVAKGQIVREVDAMGGYSGIISDKSTIQFRMLNKSKGPAMWSPRAQIDRMRFAEEWRLALERTSNLDIWQDNVIGLLVKDNTVYGVKTSLGIEIESTAVVLTNGTFLNGIMHIGEKKFGGGRTGERASTGITEQLVDLGMEAGRMKTGTPPRVDGRTLDYTKMEEQWGDENPGKFSYTDTEVSTDQRCCWITYTNGDVHKTLKEGFEKSPMFTGRIKGLGPRYCPSIEDKINRFAERDRHQIFVEPEGWNTCEIYVNGFSTSLPEDVQFKALRLIPGFEQAKMFRPGYAIEYDFFPPTQLSLTLETKLISNLFLAGQINGTTGYEEAACQGFMAGINAHQKITDKHELIIKRSDSYIGVLIDDLVTKGTEEPYRMFTSRAEHRLLLRQDNADIRLSPIGHELGLISDERLEKVNQKIANADALVKFTRNQGIEMSDANPMLESLGSSVLNQNVKIHSLVGRPHVGLPDLIKVSKALAEATKDLDNETIEQAEIKIKYESYFEKENEIVAKMLKMEDKEIKPDFDYNKIVSISKEAREKLFKIKPRTLGQASRISGVSPSDISVLMVYINK</sequence>
<dbReference type="HAMAP" id="MF_00129">
    <property type="entry name" value="MnmG_GidA"/>
    <property type="match status" value="1"/>
</dbReference>
<evidence type="ECO:0000313" key="14">
    <source>
        <dbReference type="Proteomes" id="UP000291819"/>
    </source>
</evidence>
<dbReference type="InterPro" id="IPR026904">
    <property type="entry name" value="MnmG_C"/>
</dbReference>
<dbReference type="PANTHER" id="PTHR11806:SF0">
    <property type="entry name" value="PROTEIN MTO1 HOMOLOG, MITOCHONDRIAL"/>
    <property type="match status" value="1"/>
</dbReference>
<dbReference type="Pfam" id="PF21680">
    <property type="entry name" value="GIDA_C_1st"/>
    <property type="match status" value="1"/>
</dbReference>
<dbReference type="Gene3D" id="1.10.150.570">
    <property type="entry name" value="GidA associated domain, C-terminal subdomain"/>
    <property type="match status" value="1"/>
</dbReference>
<keyword evidence="8 11" id="KW-0520">NAD</keyword>
<comment type="cofactor">
    <cofactor evidence="1 11">
        <name>FAD</name>
        <dbReference type="ChEBI" id="CHEBI:57692"/>
    </cofactor>
</comment>
<dbReference type="InterPro" id="IPR047001">
    <property type="entry name" value="MnmG_C_subdom"/>
</dbReference>
<keyword evidence="11" id="KW-0963">Cytoplasm</keyword>
<evidence type="ECO:0000256" key="1">
    <source>
        <dbReference type="ARBA" id="ARBA00001974"/>
    </source>
</evidence>
<organism evidence="13 14">
    <name type="scientific">Pedobacter kyonggii</name>
    <dbReference type="NCBI Taxonomy" id="1926871"/>
    <lineage>
        <taxon>Bacteria</taxon>
        <taxon>Pseudomonadati</taxon>
        <taxon>Bacteroidota</taxon>
        <taxon>Sphingobacteriia</taxon>
        <taxon>Sphingobacteriales</taxon>
        <taxon>Sphingobacteriaceae</taxon>
        <taxon>Pedobacter</taxon>
    </lineage>
</organism>
<dbReference type="PROSITE" id="PS01281">
    <property type="entry name" value="GIDA_2"/>
    <property type="match status" value="1"/>
</dbReference>
<dbReference type="FunFam" id="3.50.50.60:FF:000002">
    <property type="entry name" value="tRNA uridine 5-carboxymethylaminomethyl modification enzyme MnmG"/>
    <property type="match status" value="1"/>
</dbReference>
<keyword evidence="7 11" id="KW-0274">FAD</keyword>
<keyword evidence="6 11" id="KW-0819">tRNA processing</keyword>
<dbReference type="OrthoDB" id="9815560at2"/>
<dbReference type="Gene3D" id="1.10.10.1800">
    <property type="entry name" value="tRNA uridine 5-carboxymethylaminomethyl modification enzyme MnmG/GidA"/>
    <property type="match status" value="1"/>
</dbReference>
<comment type="function">
    <text evidence="2 11">NAD-binding protein involved in the addition of a carboxymethylaminomethyl (cmnm) group at the wobble position (U34) of certain tRNAs, forming tRNA-cmnm(5)s(2)U34.</text>
</comment>
<evidence type="ECO:0000256" key="11">
    <source>
        <dbReference type="HAMAP-Rule" id="MF_00129"/>
    </source>
</evidence>
<feature type="binding site" evidence="11">
    <location>
        <position position="367"/>
    </location>
    <ligand>
        <name>FAD</name>
        <dbReference type="ChEBI" id="CHEBI:57692"/>
    </ligand>
</feature>
<keyword evidence="14" id="KW-1185">Reference proteome</keyword>
<dbReference type="InterPro" id="IPR002218">
    <property type="entry name" value="MnmG-rel"/>
</dbReference>
<accession>A0A4Q9H889</accession>
<reference evidence="13 14" key="1">
    <citation type="submission" date="2019-02" db="EMBL/GenBank/DDBJ databases">
        <title>Pedobacter kyonggii whole genome sequence analysis.</title>
        <authorList>
            <person name="Dahal R.H."/>
        </authorList>
    </citation>
    <scope>NUCLEOTIDE SEQUENCE [LARGE SCALE GENOMIC DNA]</scope>
    <source>
        <strain evidence="13 14">K-4-11-1</strain>
    </source>
</reference>
<keyword evidence="5 11" id="KW-0285">Flavoprotein</keyword>
<dbReference type="InterPro" id="IPR020595">
    <property type="entry name" value="MnmG-rel_CS"/>
</dbReference>
<evidence type="ECO:0000256" key="5">
    <source>
        <dbReference type="ARBA" id="ARBA00022630"/>
    </source>
</evidence>
<proteinExistence type="inferred from homology"/>
<evidence type="ECO:0000256" key="10">
    <source>
        <dbReference type="ARBA" id="ARBA00031800"/>
    </source>
</evidence>
<dbReference type="Pfam" id="PF13932">
    <property type="entry name" value="SAM_GIDA_C"/>
    <property type="match status" value="1"/>
</dbReference>
<evidence type="ECO:0000313" key="13">
    <source>
        <dbReference type="EMBL" id="TBO40099.1"/>
    </source>
</evidence>
<dbReference type="InterPro" id="IPR040131">
    <property type="entry name" value="MnmG_N"/>
</dbReference>
<evidence type="ECO:0000256" key="3">
    <source>
        <dbReference type="ARBA" id="ARBA00007653"/>
    </source>
</evidence>
<comment type="caution">
    <text evidence="13">The sequence shown here is derived from an EMBL/GenBank/DDBJ whole genome shotgun (WGS) entry which is preliminary data.</text>
</comment>
<protein>
    <recommendedName>
        <fullName evidence="4 11">tRNA uridine 5-carboxymethylaminomethyl modification enzyme MnmG</fullName>
    </recommendedName>
    <alternativeName>
        <fullName evidence="10 11">Glucose-inhibited division protein A</fullName>
    </alternativeName>
</protein>
<evidence type="ECO:0000256" key="6">
    <source>
        <dbReference type="ARBA" id="ARBA00022694"/>
    </source>
</evidence>
<feature type="domain" description="tRNA uridine 5-carboxymethylaminomethyl modification enzyme C-terminal subdomain" evidence="12">
    <location>
        <begin position="545"/>
        <end position="616"/>
    </location>
</feature>
<dbReference type="SUPFAM" id="SSF51905">
    <property type="entry name" value="FAD/NAD(P)-binding domain"/>
    <property type="match status" value="1"/>
</dbReference>
<dbReference type="GO" id="GO:0030488">
    <property type="term" value="P:tRNA methylation"/>
    <property type="evidence" value="ECO:0007669"/>
    <property type="project" value="TreeGrafter"/>
</dbReference>
<comment type="similarity">
    <text evidence="3 11">Belongs to the MnmG family.</text>
</comment>
<dbReference type="InterPro" id="IPR044920">
    <property type="entry name" value="MnmG_C_subdom_sf"/>
</dbReference>
<dbReference type="PROSITE" id="PS01280">
    <property type="entry name" value="GIDA_1"/>
    <property type="match status" value="1"/>
</dbReference>
<name>A0A4Q9H889_9SPHI</name>
<dbReference type="GO" id="GO:0002098">
    <property type="term" value="P:tRNA wobble uridine modification"/>
    <property type="evidence" value="ECO:0007669"/>
    <property type="project" value="InterPro"/>
</dbReference>
<dbReference type="GO" id="GO:0005829">
    <property type="term" value="C:cytosol"/>
    <property type="evidence" value="ECO:0007669"/>
    <property type="project" value="TreeGrafter"/>
</dbReference>
<evidence type="ECO:0000256" key="9">
    <source>
        <dbReference type="ARBA" id="ARBA00025948"/>
    </source>
</evidence>
<dbReference type="NCBIfam" id="TIGR00136">
    <property type="entry name" value="mnmG_gidA"/>
    <property type="match status" value="1"/>
</dbReference>
<dbReference type="PANTHER" id="PTHR11806">
    <property type="entry name" value="GLUCOSE INHIBITED DIVISION PROTEIN A"/>
    <property type="match status" value="1"/>
</dbReference>
<dbReference type="InterPro" id="IPR004416">
    <property type="entry name" value="MnmG"/>
</dbReference>
<evidence type="ECO:0000256" key="4">
    <source>
        <dbReference type="ARBA" id="ARBA00020461"/>
    </source>
</evidence>
<dbReference type="RefSeq" id="WP_131031855.1">
    <property type="nucleotide sequence ID" value="NZ_SIXF01000028.1"/>
</dbReference>
<comment type="subcellular location">
    <subcellularLocation>
        <location evidence="11">Cytoplasm</location>
    </subcellularLocation>
</comment>
<dbReference type="Proteomes" id="UP000291819">
    <property type="component" value="Unassembled WGS sequence"/>
</dbReference>
<dbReference type="EMBL" id="SIXF01000028">
    <property type="protein sequence ID" value="TBO40099.1"/>
    <property type="molecule type" value="Genomic_DNA"/>
</dbReference>
<evidence type="ECO:0000256" key="7">
    <source>
        <dbReference type="ARBA" id="ARBA00022827"/>
    </source>
</evidence>
<evidence type="ECO:0000256" key="8">
    <source>
        <dbReference type="ARBA" id="ARBA00023027"/>
    </source>
</evidence>
<evidence type="ECO:0000256" key="2">
    <source>
        <dbReference type="ARBA" id="ARBA00003717"/>
    </source>
</evidence>
<dbReference type="GO" id="GO:0050660">
    <property type="term" value="F:flavin adenine dinucleotide binding"/>
    <property type="evidence" value="ECO:0007669"/>
    <property type="project" value="UniProtKB-UniRule"/>
</dbReference>
<dbReference type="InterPro" id="IPR049312">
    <property type="entry name" value="GIDA_C_N"/>
</dbReference>
<dbReference type="InterPro" id="IPR036188">
    <property type="entry name" value="FAD/NAD-bd_sf"/>
</dbReference>
<dbReference type="SMART" id="SM01228">
    <property type="entry name" value="GIDA_assoc_3"/>
    <property type="match status" value="1"/>
</dbReference>
<dbReference type="AlphaFoldDB" id="A0A4Q9H889"/>
<comment type="subunit">
    <text evidence="9 11">Homodimer. Heterotetramer of two MnmE and two MnmG subunits.</text>
</comment>
<feature type="binding site" evidence="11">
    <location>
        <begin position="270"/>
        <end position="284"/>
    </location>
    <ligand>
        <name>NAD(+)</name>
        <dbReference type="ChEBI" id="CHEBI:57540"/>
    </ligand>
</feature>
<feature type="binding site" evidence="11">
    <location>
        <position position="178"/>
    </location>
    <ligand>
        <name>FAD</name>
        <dbReference type="ChEBI" id="CHEBI:57692"/>
    </ligand>
</feature>
<dbReference type="Pfam" id="PF01134">
    <property type="entry name" value="GIDA"/>
    <property type="match status" value="1"/>
</dbReference>
<feature type="binding site" evidence="11">
    <location>
        <position position="123"/>
    </location>
    <ligand>
        <name>FAD</name>
        <dbReference type="ChEBI" id="CHEBI:57692"/>
    </ligand>
</feature>
<evidence type="ECO:0000259" key="12">
    <source>
        <dbReference type="SMART" id="SM01228"/>
    </source>
</evidence>